<dbReference type="AlphaFoldDB" id="A0A7C4U654"/>
<evidence type="ECO:0000313" key="2">
    <source>
        <dbReference type="EMBL" id="HGW91036.1"/>
    </source>
</evidence>
<dbReference type="EMBL" id="DTHG01000007">
    <property type="protein sequence ID" value="HGW91036.1"/>
    <property type="molecule type" value="Genomic_DNA"/>
</dbReference>
<feature type="domain" description="Polymerase/histidinol phosphatase N-terminal" evidence="1">
    <location>
        <begin position="5"/>
        <end position="65"/>
    </location>
</feature>
<dbReference type="PANTHER" id="PTHR42924">
    <property type="entry name" value="EXONUCLEASE"/>
    <property type="match status" value="1"/>
</dbReference>
<dbReference type="GO" id="GO:0004534">
    <property type="term" value="F:5'-3' RNA exonuclease activity"/>
    <property type="evidence" value="ECO:0007669"/>
    <property type="project" value="TreeGrafter"/>
</dbReference>
<dbReference type="PANTHER" id="PTHR42924:SF3">
    <property type="entry name" value="POLYMERASE_HISTIDINOL PHOSPHATASE N-TERMINAL DOMAIN-CONTAINING PROTEIN"/>
    <property type="match status" value="1"/>
</dbReference>
<dbReference type="SUPFAM" id="SSF89550">
    <property type="entry name" value="PHP domain-like"/>
    <property type="match status" value="1"/>
</dbReference>
<dbReference type="InterPro" id="IPR016195">
    <property type="entry name" value="Pol/histidinol_Pase-like"/>
</dbReference>
<comment type="caution">
    <text evidence="2">The sequence shown here is derived from an EMBL/GenBank/DDBJ whole genome shotgun (WGS) entry which is preliminary data.</text>
</comment>
<dbReference type="GO" id="GO:0035312">
    <property type="term" value="F:5'-3' DNA exonuclease activity"/>
    <property type="evidence" value="ECO:0007669"/>
    <property type="project" value="TreeGrafter"/>
</dbReference>
<proteinExistence type="predicted"/>
<reference evidence="2" key="1">
    <citation type="journal article" date="2020" name="mSystems">
        <title>Genome- and Community-Level Interaction Insights into Carbon Utilization and Element Cycling Functions of Hydrothermarchaeota in Hydrothermal Sediment.</title>
        <authorList>
            <person name="Zhou Z."/>
            <person name="Liu Y."/>
            <person name="Xu W."/>
            <person name="Pan J."/>
            <person name="Luo Z.H."/>
            <person name="Li M."/>
        </authorList>
    </citation>
    <scope>NUCLEOTIDE SEQUENCE [LARGE SCALE GENOMIC DNA]</scope>
    <source>
        <strain evidence="2">SpSt-780</strain>
    </source>
</reference>
<accession>A0A7C4U654</accession>
<dbReference type="InterPro" id="IPR052018">
    <property type="entry name" value="PHP_domain"/>
</dbReference>
<name>A0A7C4U654_UNCW3</name>
<organism evidence="2">
    <name type="scientific">candidate division WOR-3 bacterium</name>
    <dbReference type="NCBI Taxonomy" id="2052148"/>
    <lineage>
        <taxon>Bacteria</taxon>
        <taxon>Bacteria division WOR-3</taxon>
    </lineage>
</organism>
<dbReference type="InterPro" id="IPR004013">
    <property type="entry name" value="PHP_dom"/>
</dbReference>
<gene>
    <name evidence="2" type="ORF">ENV67_00660</name>
</gene>
<protein>
    <submittedName>
        <fullName evidence="2">PHP domain-containing protein</fullName>
    </submittedName>
</protein>
<dbReference type="CDD" id="cd07432">
    <property type="entry name" value="PHP_HisPPase"/>
    <property type="match status" value="1"/>
</dbReference>
<evidence type="ECO:0000259" key="1">
    <source>
        <dbReference type="SMART" id="SM00481"/>
    </source>
</evidence>
<dbReference type="Pfam" id="PF02811">
    <property type="entry name" value="PHP"/>
    <property type="match status" value="1"/>
</dbReference>
<dbReference type="Pfam" id="PF13263">
    <property type="entry name" value="PHP_C"/>
    <property type="match status" value="1"/>
</dbReference>
<dbReference type="Gene3D" id="3.20.20.140">
    <property type="entry name" value="Metal-dependent hydrolases"/>
    <property type="match status" value="1"/>
</dbReference>
<dbReference type="SMART" id="SM00481">
    <property type="entry name" value="POLIIIAc"/>
    <property type="match status" value="1"/>
</dbReference>
<dbReference type="InterPro" id="IPR003141">
    <property type="entry name" value="Pol/His_phosphatase_N"/>
</dbReference>
<sequence length="221" mass="25339">MRIKADLHIHTRNSIDSLNSIEKIIQFGKNRKINLLGITDHNILTSFDCEENIRFIFGEEIKTKDGEIIGYFLKESIKKGMGLMDTIKAIREQNGIVCVPHPLDRLRRSAIGYDNLMKIIDYIDVIEVFNGRTTFIEDNISAMKIAKEFGKGLSAGSDAHIPFEIGVCYVEIEDFKDKDEFLNVLKKGDVKMGLSPFIVHIPSTFTKFYNKFRRTKEKNCI</sequence>